<dbReference type="GeneID" id="103312029"/>
<evidence type="ECO:0000256" key="6">
    <source>
        <dbReference type="ARBA" id="ARBA00023136"/>
    </source>
</evidence>
<dbReference type="SUPFAM" id="SSF103473">
    <property type="entry name" value="MFS general substrate transporter"/>
    <property type="match status" value="1"/>
</dbReference>
<dbReference type="Pfam" id="PF00854">
    <property type="entry name" value="PTR2"/>
    <property type="match status" value="2"/>
</dbReference>
<comment type="subcellular location">
    <subcellularLocation>
        <location evidence="1">Membrane</location>
        <topology evidence="1">Multi-pass membrane protein</topology>
    </subcellularLocation>
</comment>
<keyword evidence="5 7" id="KW-1133">Transmembrane helix</keyword>
<feature type="transmembrane region" description="Helical" evidence="7">
    <location>
        <begin position="318"/>
        <end position="339"/>
    </location>
</feature>
<feature type="transmembrane region" description="Helical" evidence="7">
    <location>
        <begin position="115"/>
        <end position="138"/>
    </location>
</feature>
<organism evidence="8 9">
    <name type="scientific">Acyrthosiphon pisum</name>
    <name type="common">Pea aphid</name>
    <dbReference type="NCBI Taxonomy" id="7029"/>
    <lineage>
        <taxon>Eukaryota</taxon>
        <taxon>Metazoa</taxon>
        <taxon>Ecdysozoa</taxon>
        <taxon>Arthropoda</taxon>
        <taxon>Hexapoda</taxon>
        <taxon>Insecta</taxon>
        <taxon>Pterygota</taxon>
        <taxon>Neoptera</taxon>
        <taxon>Paraneoptera</taxon>
        <taxon>Hemiptera</taxon>
        <taxon>Sternorrhyncha</taxon>
        <taxon>Aphidomorpha</taxon>
        <taxon>Aphidoidea</taxon>
        <taxon>Aphididae</taxon>
        <taxon>Macrosiphini</taxon>
        <taxon>Acyrthosiphon</taxon>
    </lineage>
</organism>
<dbReference type="EnsemblMetazoa" id="XM_016800456.2">
    <property type="protein sequence ID" value="XP_016655945.1"/>
    <property type="gene ID" value="LOC103312029"/>
</dbReference>
<keyword evidence="4" id="KW-0571">Peptide transport</keyword>
<reference evidence="9" key="1">
    <citation type="submission" date="2010-06" db="EMBL/GenBank/DDBJ databases">
        <authorList>
            <person name="Jiang H."/>
            <person name="Abraham K."/>
            <person name="Ali S."/>
            <person name="Alsbrooks S.L."/>
            <person name="Anim B.N."/>
            <person name="Anosike U.S."/>
            <person name="Attaway T."/>
            <person name="Bandaranaike D.P."/>
            <person name="Battles P.K."/>
            <person name="Bell S.N."/>
            <person name="Bell A.V."/>
            <person name="Beltran B."/>
            <person name="Bickham C."/>
            <person name="Bustamante Y."/>
            <person name="Caleb T."/>
            <person name="Canada A."/>
            <person name="Cardenas V."/>
            <person name="Carter K."/>
            <person name="Chacko J."/>
            <person name="Chandrabose M.N."/>
            <person name="Chavez D."/>
            <person name="Chavez A."/>
            <person name="Chen L."/>
            <person name="Chu H.-S."/>
            <person name="Claassen K.J."/>
            <person name="Cockrell R."/>
            <person name="Collins M."/>
            <person name="Cooper J.A."/>
            <person name="Cree A."/>
            <person name="Curry S.M."/>
            <person name="Da Y."/>
            <person name="Dao M.D."/>
            <person name="Das B."/>
            <person name="Davila M.-L."/>
            <person name="Davy-Carroll L."/>
            <person name="Denson S."/>
            <person name="Dinh H."/>
            <person name="Ebong V.E."/>
            <person name="Edwards J.R."/>
            <person name="Egan A."/>
            <person name="El-Daye J."/>
            <person name="Escobedo L."/>
            <person name="Fernandez S."/>
            <person name="Fernando P.R."/>
            <person name="Flagg N."/>
            <person name="Forbes L.D."/>
            <person name="Fowler R.G."/>
            <person name="Fu Q."/>
            <person name="Gabisi R.A."/>
            <person name="Ganer J."/>
            <person name="Garbino Pronczuk A."/>
            <person name="Garcia R.M."/>
            <person name="Garner T."/>
            <person name="Garrett T.E."/>
            <person name="Gonzalez D.A."/>
            <person name="Hamid H."/>
            <person name="Hawkins E.S."/>
            <person name="Hirani K."/>
            <person name="Hogues M.E."/>
            <person name="Hollins B."/>
            <person name="Hsiao C.-H."/>
            <person name="Jabil R."/>
            <person name="James M.L."/>
            <person name="Jhangiani S.N."/>
            <person name="Johnson B."/>
            <person name="Johnson Q."/>
            <person name="Joshi V."/>
            <person name="Kalu J.B."/>
            <person name="Kam C."/>
            <person name="Kashfia A."/>
            <person name="Keebler J."/>
            <person name="Kisamo H."/>
            <person name="Kovar C.L."/>
            <person name="Lago L.A."/>
            <person name="Lai C.-Y."/>
            <person name="Laidlaw J."/>
            <person name="Lara F."/>
            <person name="Le T.-K."/>
            <person name="Lee S.L."/>
            <person name="Legall F.H."/>
            <person name="Lemon S.J."/>
            <person name="Lewis L.R."/>
            <person name="Li B."/>
            <person name="Liu Y."/>
            <person name="Liu Y.-S."/>
            <person name="Lopez J."/>
            <person name="Lozado R.J."/>
            <person name="Lu J."/>
            <person name="Madu R.C."/>
            <person name="Maheshwari M."/>
            <person name="Maheshwari R."/>
            <person name="Malloy K."/>
            <person name="Martinez E."/>
            <person name="Mathew T."/>
            <person name="Mercado I.C."/>
            <person name="Mercado C."/>
            <person name="Meyer B."/>
            <person name="Montgomery K."/>
            <person name="Morgan M.B."/>
            <person name="Munidasa M."/>
            <person name="Nazareth L.V."/>
            <person name="Nelson J."/>
            <person name="Ng B.M."/>
            <person name="Nguyen N.B."/>
            <person name="Nguyen P.Q."/>
            <person name="Nguyen T."/>
            <person name="Obregon M."/>
            <person name="Okwuonu G.O."/>
            <person name="Onwere C.G."/>
            <person name="Orozco G."/>
            <person name="Parra A."/>
            <person name="Patel S."/>
            <person name="Patil S."/>
            <person name="Perez A."/>
            <person name="Perez Y."/>
            <person name="Pham C."/>
            <person name="Primus E.L."/>
            <person name="Pu L.-L."/>
            <person name="Puazo M."/>
            <person name="Qin X."/>
            <person name="Quiroz J.B."/>
            <person name="Reese J."/>
            <person name="Richards S."/>
            <person name="Rives C.M."/>
            <person name="Robberts R."/>
            <person name="Ruiz S.J."/>
            <person name="Ruiz M.J."/>
            <person name="Santibanez J."/>
            <person name="Schneider B.W."/>
            <person name="Sisson I."/>
            <person name="Smith M."/>
            <person name="Sodergren E."/>
            <person name="Song X.-Z."/>
            <person name="Song B.B."/>
            <person name="Summersgill H."/>
            <person name="Thelus R."/>
            <person name="Thornton R.D."/>
            <person name="Trejos Z.Y."/>
            <person name="Usmani K."/>
            <person name="Vattathil S."/>
            <person name="Villasana D."/>
            <person name="Walker D.L."/>
            <person name="Wang S."/>
            <person name="Wang K."/>
            <person name="White C.S."/>
            <person name="Williams A.C."/>
            <person name="Williamson J."/>
            <person name="Wilson K."/>
            <person name="Woghiren I.O."/>
            <person name="Woodworth J.R."/>
            <person name="Worley K.C."/>
            <person name="Wright R.A."/>
            <person name="Wu W."/>
            <person name="Young L."/>
            <person name="Zhang L."/>
            <person name="Zhang J."/>
            <person name="Zhu Y."/>
            <person name="Muzny D.M."/>
            <person name="Weinstock G."/>
            <person name="Gibbs R.A."/>
        </authorList>
    </citation>
    <scope>NUCLEOTIDE SEQUENCE [LARGE SCALE GENOMIC DNA]</scope>
    <source>
        <strain evidence="9">LSR1</strain>
    </source>
</reference>
<keyword evidence="6 7" id="KW-0472">Membrane</keyword>
<dbReference type="GO" id="GO:0015833">
    <property type="term" value="P:peptide transport"/>
    <property type="evidence" value="ECO:0007669"/>
    <property type="project" value="UniProtKB-KW"/>
</dbReference>
<dbReference type="EnsemblMetazoa" id="XM_016800455.2">
    <property type="protein sequence ID" value="XP_016655944.1"/>
    <property type="gene ID" value="LOC103312029"/>
</dbReference>
<feature type="transmembrane region" description="Helical" evidence="7">
    <location>
        <begin position="159"/>
        <end position="178"/>
    </location>
</feature>
<keyword evidence="4" id="KW-0813">Transport</keyword>
<comment type="similarity">
    <text evidence="2">Belongs to the major facilitator superfamily. Proton-dependent oligopeptide transporter (POT/PTR) (TC 2.A.17) family.</text>
</comment>
<proteinExistence type="inferred from homology"/>
<keyword evidence="9" id="KW-1185">Reference proteome</keyword>
<dbReference type="InterPro" id="IPR000109">
    <property type="entry name" value="POT_fam"/>
</dbReference>
<feature type="transmembrane region" description="Helical" evidence="7">
    <location>
        <begin position="87"/>
        <end position="109"/>
    </location>
</feature>
<evidence type="ECO:0000256" key="3">
    <source>
        <dbReference type="ARBA" id="ARBA00022692"/>
    </source>
</evidence>
<sequence>MELTSVQKEKSIYPKYTWLIVISELCERFTYFGLKSVLILYLTRILQFNGEESTIIYHSFIFHACIMPLPSAILGDSYWGKFKTIMYLSFFYALGCLVLTGGSIADMFGLDVQKILTLLGLFFISVGMGGINSCIFAFGGEQFQLHHQEKQLQHYTTNYTLAVFVGSLISTFLMPEFRQSIHCFGKDTCFPLAFGVPTIMMFISIAIFVAGKNMYVKKKPEQKVITRTFGCIFYAMRMKVTSAIPCQTHWLDNAKGKYTESEISDTRSVLDLLFVFTAYPVFWSLYSQSGSKWTLQAMLMNGRVDFLNWTIKPDQIQMLIPLFGITLLVLVDNVFYPMFAAIGIRKPLQKLTFCGFLGVIAFVFAALLQFKIVGNTTEIPSGQGRIYIYNGFDCHVFVKSKSLHIQHQISPLDSFNVSHTVMSQNVSGDVMVVGITIGFESKCNFVSDNYEFTTTVTIIEGKEISYHLIRLNSNTIALNRVGAHDSLVKEKFGNPNLRILFDHTFGFDDNITFTSTDHTSFTSYSLSQFRGMSYKAVIVGIYNVFHNGKMLPTPTMDVIPGTFYTLTLQRNGDKMDVRLFTKDEGKFIHVLWQLPQYFIMTLAGIIFLTTEMKFTFTEAPISMKSFVAAINLLMVALGSLLVITISTMSFKNQAHEFLLYSGLMLADTFLLGYISVVYRSENTIITDAMTPNENKMEETTVVN</sequence>
<dbReference type="PANTHER" id="PTHR11654">
    <property type="entry name" value="OLIGOPEPTIDE TRANSPORTER-RELATED"/>
    <property type="match status" value="1"/>
</dbReference>
<dbReference type="RefSeq" id="XP_016655945.1">
    <property type="nucleotide sequence ID" value="XM_016800456.1"/>
</dbReference>
<accession>A0A8R2H326</accession>
<keyword evidence="3 7" id="KW-0812">Transmembrane</keyword>
<dbReference type="Gene3D" id="1.20.1250.20">
    <property type="entry name" value="MFS general substrate transporter like domains"/>
    <property type="match status" value="2"/>
</dbReference>
<dbReference type="OrthoDB" id="8904098at2759"/>
<evidence type="ECO:0000256" key="7">
    <source>
        <dbReference type="SAM" id="Phobius"/>
    </source>
</evidence>
<keyword evidence="4" id="KW-0653">Protein transport</keyword>
<reference evidence="8" key="2">
    <citation type="submission" date="2022-06" db="UniProtKB">
        <authorList>
            <consortium name="EnsemblMetazoa"/>
        </authorList>
    </citation>
    <scope>IDENTIFICATION</scope>
</reference>
<protein>
    <submittedName>
        <fullName evidence="8">Uncharacterized protein</fullName>
    </submittedName>
</protein>
<dbReference type="AlphaFoldDB" id="A0A8R2H326"/>
<evidence type="ECO:0000313" key="8">
    <source>
        <dbReference type="EnsemblMetazoa" id="XP_016655945.1"/>
    </source>
</evidence>
<feature type="transmembrane region" description="Helical" evidence="7">
    <location>
        <begin position="626"/>
        <end position="645"/>
    </location>
</feature>
<feature type="transmembrane region" description="Helical" evidence="7">
    <location>
        <begin position="657"/>
        <end position="678"/>
    </location>
</feature>
<name>A0A8R2H326_ACYPI</name>
<dbReference type="InterPro" id="IPR036259">
    <property type="entry name" value="MFS_trans_sf"/>
</dbReference>
<dbReference type="RefSeq" id="XP_016655944.1">
    <property type="nucleotide sequence ID" value="XM_016800455.1"/>
</dbReference>
<dbReference type="Proteomes" id="UP000007819">
    <property type="component" value="Chromosome A2"/>
</dbReference>
<evidence type="ECO:0000256" key="2">
    <source>
        <dbReference type="ARBA" id="ARBA00005982"/>
    </source>
</evidence>
<evidence type="ECO:0000256" key="5">
    <source>
        <dbReference type="ARBA" id="ARBA00022989"/>
    </source>
</evidence>
<evidence type="ECO:0000256" key="1">
    <source>
        <dbReference type="ARBA" id="ARBA00004141"/>
    </source>
</evidence>
<evidence type="ECO:0000256" key="4">
    <source>
        <dbReference type="ARBA" id="ARBA00022856"/>
    </source>
</evidence>
<dbReference type="GO" id="GO:0016020">
    <property type="term" value="C:membrane"/>
    <property type="evidence" value="ECO:0007669"/>
    <property type="project" value="UniProtKB-SubCell"/>
</dbReference>
<dbReference type="GO" id="GO:0022857">
    <property type="term" value="F:transmembrane transporter activity"/>
    <property type="evidence" value="ECO:0007669"/>
    <property type="project" value="InterPro"/>
</dbReference>
<feature type="transmembrane region" description="Helical" evidence="7">
    <location>
        <begin position="190"/>
        <end position="210"/>
    </location>
</feature>
<feature type="transmembrane region" description="Helical" evidence="7">
    <location>
        <begin position="597"/>
        <end position="614"/>
    </location>
</feature>
<evidence type="ECO:0000313" key="9">
    <source>
        <dbReference type="Proteomes" id="UP000007819"/>
    </source>
</evidence>
<feature type="transmembrane region" description="Helical" evidence="7">
    <location>
        <begin position="351"/>
        <end position="370"/>
    </location>
</feature>